<keyword evidence="4" id="KW-1185">Reference proteome</keyword>
<evidence type="ECO:0000313" key="4">
    <source>
        <dbReference type="Proteomes" id="UP000054321"/>
    </source>
</evidence>
<evidence type="ECO:0000313" key="3">
    <source>
        <dbReference type="EMBL" id="KIN02693.1"/>
    </source>
</evidence>
<dbReference type="STRING" id="913774.A0A0C3DL08"/>
<feature type="compositionally biased region" description="Low complexity" evidence="1">
    <location>
        <begin position="138"/>
        <end position="165"/>
    </location>
</feature>
<keyword evidence="2" id="KW-0812">Transmembrane</keyword>
<evidence type="ECO:0008006" key="5">
    <source>
        <dbReference type="Google" id="ProtNLM"/>
    </source>
</evidence>
<dbReference type="EMBL" id="KN832874">
    <property type="protein sequence ID" value="KIN02693.1"/>
    <property type="molecule type" value="Genomic_DNA"/>
</dbReference>
<sequence length="282" mass="28598">MGSPPYLPQEGMQVYSTPAHEGLQVVEQNPYTYQGQIQPDVVPLHILGAKYGDDNLLPAYPERRICGVRARIFWTIFGVAMFLIVVAAAVGGGIGGSQAAQHAKEAKEAGLASTIGSTSNNPASTSSLSSISATGSSSLASSTTPAVTSLPTKSSGSTPSSSSGTGLVGATPIPTSGILPLDCPTINGSVYTSPGSNSSFSVTCSANIEGDDVALTMAPSLDACMDDCASYLPAGDCMAIVFNANLTLSTPLDGNCFFKSGWSGLNVGSDSLSVSAVLQSKN</sequence>
<dbReference type="Proteomes" id="UP000054321">
    <property type="component" value="Unassembled WGS sequence"/>
</dbReference>
<feature type="transmembrane region" description="Helical" evidence="2">
    <location>
        <begin position="72"/>
        <end position="94"/>
    </location>
</feature>
<dbReference type="AlphaFoldDB" id="A0A0C3DL08"/>
<name>A0A0C3DL08_OIDMZ</name>
<organism evidence="3 4">
    <name type="scientific">Oidiodendron maius (strain Zn)</name>
    <dbReference type="NCBI Taxonomy" id="913774"/>
    <lineage>
        <taxon>Eukaryota</taxon>
        <taxon>Fungi</taxon>
        <taxon>Dikarya</taxon>
        <taxon>Ascomycota</taxon>
        <taxon>Pezizomycotina</taxon>
        <taxon>Leotiomycetes</taxon>
        <taxon>Leotiomycetes incertae sedis</taxon>
        <taxon>Myxotrichaceae</taxon>
        <taxon>Oidiodendron</taxon>
    </lineage>
</organism>
<dbReference type="HOGENOM" id="CLU_1094713_0_0_1"/>
<proteinExistence type="predicted"/>
<dbReference type="OrthoDB" id="5236843at2759"/>
<gene>
    <name evidence="3" type="ORF">OIDMADRAFT_27198</name>
</gene>
<reference evidence="4" key="2">
    <citation type="submission" date="2015-01" db="EMBL/GenBank/DDBJ databases">
        <title>Evolutionary Origins and Diversification of the Mycorrhizal Mutualists.</title>
        <authorList>
            <consortium name="DOE Joint Genome Institute"/>
            <consortium name="Mycorrhizal Genomics Consortium"/>
            <person name="Kohler A."/>
            <person name="Kuo A."/>
            <person name="Nagy L.G."/>
            <person name="Floudas D."/>
            <person name="Copeland A."/>
            <person name="Barry K.W."/>
            <person name="Cichocki N."/>
            <person name="Veneault-Fourrey C."/>
            <person name="LaButti K."/>
            <person name="Lindquist E.A."/>
            <person name="Lipzen A."/>
            <person name="Lundell T."/>
            <person name="Morin E."/>
            <person name="Murat C."/>
            <person name="Riley R."/>
            <person name="Ohm R."/>
            <person name="Sun H."/>
            <person name="Tunlid A."/>
            <person name="Henrissat B."/>
            <person name="Grigoriev I.V."/>
            <person name="Hibbett D.S."/>
            <person name="Martin F."/>
        </authorList>
    </citation>
    <scope>NUCLEOTIDE SEQUENCE [LARGE SCALE GENOMIC DNA]</scope>
    <source>
        <strain evidence="4">Zn</strain>
    </source>
</reference>
<feature type="region of interest" description="Disordered" evidence="1">
    <location>
        <begin position="138"/>
        <end position="167"/>
    </location>
</feature>
<reference evidence="3 4" key="1">
    <citation type="submission" date="2014-04" db="EMBL/GenBank/DDBJ databases">
        <authorList>
            <consortium name="DOE Joint Genome Institute"/>
            <person name="Kuo A."/>
            <person name="Martino E."/>
            <person name="Perotto S."/>
            <person name="Kohler A."/>
            <person name="Nagy L.G."/>
            <person name="Floudas D."/>
            <person name="Copeland A."/>
            <person name="Barry K.W."/>
            <person name="Cichocki N."/>
            <person name="Veneault-Fourrey C."/>
            <person name="LaButti K."/>
            <person name="Lindquist E.A."/>
            <person name="Lipzen A."/>
            <person name="Lundell T."/>
            <person name="Morin E."/>
            <person name="Murat C."/>
            <person name="Sun H."/>
            <person name="Tunlid A."/>
            <person name="Henrissat B."/>
            <person name="Grigoriev I.V."/>
            <person name="Hibbett D.S."/>
            <person name="Martin F."/>
            <person name="Nordberg H.P."/>
            <person name="Cantor M.N."/>
            <person name="Hua S.X."/>
        </authorList>
    </citation>
    <scope>NUCLEOTIDE SEQUENCE [LARGE SCALE GENOMIC DNA]</scope>
    <source>
        <strain evidence="3 4">Zn</strain>
    </source>
</reference>
<protein>
    <recommendedName>
        <fullName evidence="5">Apple domain-containing protein</fullName>
    </recommendedName>
</protein>
<evidence type="ECO:0000256" key="1">
    <source>
        <dbReference type="SAM" id="MobiDB-lite"/>
    </source>
</evidence>
<evidence type="ECO:0000256" key="2">
    <source>
        <dbReference type="SAM" id="Phobius"/>
    </source>
</evidence>
<keyword evidence="2" id="KW-0472">Membrane</keyword>
<dbReference type="InParanoid" id="A0A0C3DL08"/>
<keyword evidence="2" id="KW-1133">Transmembrane helix</keyword>
<accession>A0A0C3DL08</accession>